<dbReference type="AlphaFoldDB" id="A0A319DX32"/>
<reference evidence="11 12" key="1">
    <citation type="submission" date="2018-02" db="EMBL/GenBank/DDBJ databases">
        <title>The genomes of Aspergillus section Nigri reveals drivers in fungal speciation.</title>
        <authorList>
            <consortium name="DOE Joint Genome Institute"/>
            <person name="Vesth T.C."/>
            <person name="Nybo J."/>
            <person name="Theobald S."/>
            <person name="Brandl J."/>
            <person name="Frisvad J.C."/>
            <person name="Nielsen K.F."/>
            <person name="Lyhne E.K."/>
            <person name="Kogle M.E."/>
            <person name="Kuo A."/>
            <person name="Riley R."/>
            <person name="Clum A."/>
            <person name="Nolan M."/>
            <person name="Lipzen A."/>
            <person name="Salamov A."/>
            <person name="Henrissat B."/>
            <person name="Wiebenga A."/>
            <person name="De vries R.P."/>
            <person name="Grigoriev I.V."/>
            <person name="Mortensen U.H."/>
            <person name="Andersen M.R."/>
            <person name="Baker S.E."/>
        </authorList>
    </citation>
    <scope>NUCLEOTIDE SEQUENCE [LARGE SCALE GENOMIC DNA]</scope>
    <source>
        <strain evidence="11 12">CBS 121057</strain>
    </source>
</reference>
<evidence type="ECO:0000259" key="10">
    <source>
        <dbReference type="PROSITE" id="PS50011"/>
    </source>
</evidence>
<dbReference type="GO" id="GO:0005829">
    <property type="term" value="C:cytosol"/>
    <property type="evidence" value="ECO:0007669"/>
    <property type="project" value="TreeGrafter"/>
</dbReference>
<keyword evidence="2" id="KW-0723">Serine/threonine-protein kinase</keyword>
<keyword evidence="5 11" id="KW-0418">Kinase</keyword>
<dbReference type="PANTHER" id="PTHR24343:SF137">
    <property type="entry name" value="SERINE_THREONINE-PROTEIN KINASE HRK1"/>
    <property type="match status" value="1"/>
</dbReference>
<dbReference type="EC" id="2.7.11.1" evidence="1"/>
<evidence type="ECO:0000256" key="5">
    <source>
        <dbReference type="ARBA" id="ARBA00022777"/>
    </source>
</evidence>
<accession>A0A319DX32</accession>
<evidence type="ECO:0000256" key="4">
    <source>
        <dbReference type="ARBA" id="ARBA00022741"/>
    </source>
</evidence>
<dbReference type="Pfam" id="PF00069">
    <property type="entry name" value="Pkinase"/>
    <property type="match status" value="1"/>
</dbReference>
<name>A0A319DX32_ASPSB</name>
<evidence type="ECO:0000313" key="12">
    <source>
        <dbReference type="Proteomes" id="UP000248423"/>
    </source>
</evidence>
<evidence type="ECO:0000256" key="6">
    <source>
        <dbReference type="ARBA" id="ARBA00022840"/>
    </source>
</evidence>
<dbReference type="EMBL" id="KZ826441">
    <property type="protein sequence ID" value="PYI00675.1"/>
    <property type="molecule type" value="Genomic_DNA"/>
</dbReference>
<feature type="domain" description="Protein kinase" evidence="10">
    <location>
        <begin position="112"/>
        <end position="468"/>
    </location>
</feature>
<dbReference type="OrthoDB" id="8596411at2759"/>
<dbReference type="InterPro" id="IPR011009">
    <property type="entry name" value="Kinase-like_dom_sf"/>
</dbReference>
<dbReference type="Gene3D" id="1.10.510.10">
    <property type="entry name" value="Transferase(Phosphotransferase) domain 1"/>
    <property type="match status" value="1"/>
</dbReference>
<dbReference type="Proteomes" id="UP000248423">
    <property type="component" value="Unassembled WGS sequence"/>
</dbReference>
<organism evidence="11 12">
    <name type="scientific">Aspergillus sclerotiicarbonarius (strain CBS 121057 / IBT 28362)</name>
    <dbReference type="NCBI Taxonomy" id="1448318"/>
    <lineage>
        <taxon>Eukaryota</taxon>
        <taxon>Fungi</taxon>
        <taxon>Dikarya</taxon>
        <taxon>Ascomycota</taxon>
        <taxon>Pezizomycotina</taxon>
        <taxon>Eurotiomycetes</taxon>
        <taxon>Eurotiomycetidae</taxon>
        <taxon>Eurotiales</taxon>
        <taxon>Aspergillaceae</taxon>
        <taxon>Aspergillus</taxon>
        <taxon>Aspergillus subgen. Circumdati</taxon>
    </lineage>
</organism>
<sequence>MPAILGNQAQLGWSSDLATSIHDLLDPGSFLAASHPRLHEVLARRYLTSMDPRPMQEVSKCGHLLNGTNRTDSYEYQYQIHAQPQSVAEYGGTLEAATLYHANICSILLTDFVIKGIIGVGTFGVVFLAHKRGDPDKRPYAIKVEPLFTINTSVNPPPNMPPRSPHVAPLYYSQQGRLHYIPIEAYVLLLVDGCDKFPSLDSVYSHQYFSATVMEAHVEQDARTRNSNNEFASVYDWLKPENMFPAFSGAKLLDRKKASLNEIQACKVSSHLFEATAYLQDMHLCNTDLSHSNYLVDEQLNRQARMIDLGLLHFGLRDANFFKERAAYIPFYEKFMTPELAVEFTKSHWLTESERTSSWTVRVDLPHDIRRLTRWQLAAITYELLHGFAPWEEKEWNEQIGGIVNYMDNAVPSPRVRKVLERRGRIINMELPIDEKLSQDCVDALRMMFVKDPQKRPILEEMASFNWFGQWSYHCAEEFQRPVVAESQTTHAGNVL</sequence>
<dbReference type="PROSITE" id="PS50011">
    <property type="entry name" value="PROTEIN_KINASE_DOM"/>
    <property type="match status" value="1"/>
</dbReference>
<dbReference type="GO" id="GO:0004674">
    <property type="term" value="F:protein serine/threonine kinase activity"/>
    <property type="evidence" value="ECO:0007669"/>
    <property type="project" value="UniProtKB-KW"/>
</dbReference>
<dbReference type="STRING" id="1448318.A0A319DX32"/>
<dbReference type="InterPro" id="IPR017441">
    <property type="entry name" value="Protein_kinase_ATP_BS"/>
</dbReference>
<proteinExistence type="predicted"/>
<dbReference type="PROSITE" id="PS00107">
    <property type="entry name" value="PROTEIN_KINASE_ATP"/>
    <property type="match status" value="1"/>
</dbReference>
<keyword evidence="4 9" id="KW-0547">Nucleotide-binding</keyword>
<dbReference type="GO" id="GO:0005524">
    <property type="term" value="F:ATP binding"/>
    <property type="evidence" value="ECO:0007669"/>
    <property type="project" value="UniProtKB-UniRule"/>
</dbReference>
<evidence type="ECO:0000256" key="8">
    <source>
        <dbReference type="ARBA" id="ARBA00048679"/>
    </source>
</evidence>
<evidence type="ECO:0000256" key="3">
    <source>
        <dbReference type="ARBA" id="ARBA00022679"/>
    </source>
</evidence>
<evidence type="ECO:0000256" key="7">
    <source>
        <dbReference type="ARBA" id="ARBA00047899"/>
    </source>
</evidence>
<keyword evidence="12" id="KW-1185">Reference proteome</keyword>
<gene>
    <name evidence="11" type="ORF">BO78DRAFT_465190</name>
</gene>
<comment type="catalytic activity">
    <reaction evidence="8">
        <text>L-seryl-[protein] + ATP = O-phospho-L-seryl-[protein] + ADP + H(+)</text>
        <dbReference type="Rhea" id="RHEA:17989"/>
        <dbReference type="Rhea" id="RHEA-COMP:9863"/>
        <dbReference type="Rhea" id="RHEA-COMP:11604"/>
        <dbReference type="ChEBI" id="CHEBI:15378"/>
        <dbReference type="ChEBI" id="CHEBI:29999"/>
        <dbReference type="ChEBI" id="CHEBI:30616"/>
        <dbReference type="ChEBI" id="CHEBI:83421"/>
        <dbReference type="ChEBI" id="CHEBI:456216"/>
        <dbReference type="EC" id="2.7.11.1"/>
    </reaction>
</comment>
<dbReference type="InterPro" id="IPR000719">
    <property type="entry name" value="Prot_kinase_dom"/>
</dbReference>
<dbReference type="SUPFAM" id="SSF56112">
    <property type="entry name" value="Protein kinase-like (PK-like)"/>
    <property type="match status" value="1"/>
</dbReference>
<evidence type="ECO:0000256" key="1">
    <source>
        <dbReference type="ARBA" id="ARBA00012513"/>
    </source>
</evidence>
<comment type="catalytic activity">
    <reaction evidence="7">
        <text>L-threonyl-[protein] + ATP = O-phospho-L-threonyl-[protein] + ADP + H(+)</text>
        <dbReference type="Rhea" id="RHEA:46608"/>
        <dbReference type="Rhea" id="RHEA-COMP:11060"/>
        <dbReference type="Rhea" id="RHEA-COMP:11605"/>
        <dbReference type="ChEBI" id="CHEBI:15378"/>
        <dbReference type="ChEBI" id="CHEBI:30013"/>
        <dbReference type="ChEBI" id="CHEBI:30616"/>
        <dbReference type="ChEBI" id="CHEBI:61977"/>
        <dbReference type="ChEBI" id="CHEBI:456216"/>
        <dbReference type="EC" id="2.7.11.1"/>
    </reaction>
</comment>
<dbReference type="PANTHER" id="PTHR24343">
    <property type="entry name" value="SERINE/THREONINE KINASE"/>
    <property type="match status" value="1"/>
</dbReference>
<dbReference type="SMART" id="SM00220">
    <property type="entry name" value="S_TKc"/>
    <property type="match status" value="1"/>
</dbReference>
<keyword evidence="6 9" id="KW-0067">ATP-binding</keyword>
<evidence type="ECO:0000256" key="9">
    <source>
        <dbReference type="PROSITE-ProRule" id="PRU10141"/>
    </source>
</evidence>
<dbReference type="VEuPathDB" id="FungiDB:BO78DRAFT_465190"/>
<evidence type="ECO:0000256" key="2">
    <source>
        <dbReference type="ARBA" id="ARBA00022527"/>
    </source>
</evidence>
<evidence type="ECO:0000313" key="11">
    <source>
        <dbReference type="EMBL" id="PYI00675.1"/>
    </source>
</evidence>
<keyword evidence="3" id="KW-0808">Transferase</keyword>
<feature type="binding site" evidence="9">
    <location>
        <position position="143"/>
    </location>
    <ligand>
        <name>ATP</name>
        <dbReference type="ChEBI" id="CHEBI:30616"/>
    </ligand>
</feature>
<protein>
    <recommendedName>
        <fullName evidence="1">non-specific serine/threonine protein kinase</fullName>
        <ecNumber evidence="1">2.7.11.1</ecNumber>
    </recommendedName>
</protein>